<keyword evidence="2" id="KW-0346">Stress response</keyword>
<evidence type="ECO:0000313" key="2">
    <source>
        <dbReference type="EMBL" id="KAJ6796416.1"/>
    </source>
</evidence>
<sequence>MLTRARRWCSTDETLDGSRRRGFTRWRPGRVSTGRGLSPVDLVGFRSHGAAETGREGPSSTGKGRDWRSRWSSGSENRRSTRSLIWETVPLGFIMEGEAPVVWALGRAAKELGMGIRCRRQGTMIDFRVLFTV</sequence>
<reference evidence="2" key="2">
    <citation type="submission" date="2023-04" db="EMBL/GenBank/DDBJ databases">
        <authorList>
            <person name="Bruccoleri R.E."/>
            <person name="Oakeley E.J."/>
            <person name="Faust A.-M."/>
            <person name="Dessus-Babus S."/>
            <person name="Altorfer M."/>
            <person name="Burckhardt D."/>
            <person name="Oertli M."/>
            <person name="Naumann U."/>
            <person name="Petersen F."/>
            <person name="Wong J."/>
        </authorList>
    </citation>
    <scope>NUCLEOTIDE SEQUENCE</scope>
    <source>
        <strain evidence="2">GSM-AAB239-AS_SAM_17_03QT</strain>
        <tissue evidence="2">Leaf</tissue>
    </source>
</reference>
<organism evidence="2 3">
    <name type="scientific">Iris pallida</name>
    <name type="common">Sweet iris</name>
    <dbReference type="NCBI Taxonomy" id="29817"/>
    <lineage>
        <taxon>Eukaryota</taxon>
        <taxon>Viridiplantae</taxon>
        <taxon>Streptophyta</taxon>
        <taxon>Embryophyta</taxon>
        <taxon>Tracheophyta</taxon>
        <taxon>Spermatophyta</taxon>
        <taxon>Magnoliopsida</taxon>
        <taxon>Liliopsida</taxon>
        <taxon>Asparagales</taxon>
        <taxon>Iridaceae</taxon>
        <taxon>Iridoideae</taxon>
        <taxon>Irideae</taxon>
        <taxon>Iris</taxon>
    </lineage>
</organism>
<comment type="caution">
    <text evidence="2">The sequence shown here is derived from an EMBL/GenBank/DDBJ whole genome shotgun (WGS) entry which is preliminary data.</text>
</comment>
<proteinExistence type="predicted"/>
<reference evidence="2" key="1">
    <citation type="journal article" date="2023" name="GigaByte">
        <title>Genome assembly of the bearded iris, Iris pallida Lam.</title>
        <authorList>
            <person name="Bruccoleri R.E."/>
            <person name="Oakeley E.J."/>
            <person name="Faust A.M.E."/>
            <person name="Altorfer M."/>
            <person name="Dessus-Babus S."/>
            <person name="Burckhardt D."/>
            <person name="Oertli M."/>
            <person name="Naumann U."/>
            <person name="Petersen F."/>
            <person name="Wong J."/>
        </authorList>
    </citation>
    <scope>NUCLEOTIDE SEQUENCE</scope>
    <source>
        <strain evidence="2">GSM-AAB239-AS_SAM_17_03QT</strain>
    </source>
</reference>
<gene>
    <name evidence="2" type="ORF">M6B38_218345</name>
</gene>
<keyword evidence="3" id="KW-1185">Reference proteome</keyword>
<evidence type="ECO:0000313" key="3">
    <source>
        <dbReference type="Proteomes" id="UP001140949"/>
    </source>
</evidence>
<dbReference type="Proteomes" id="UP001140949">
    <property type="component" value="Unassembled WGS sequence"/>
</dbReference>
<dbReference type="EMBL" id="JANAVB010041220">
    <property type="protein sequence ID" value="KAJ6796416.1"/>
    <property type="molecule type" value="Genomic_DNA"/>
</dbReference>
<protein>
    <submittedName>
        <fullName evidence="2">Heat shock 70 kDa protein 15-like</fullName>
    </submittedName>
</protein>
<accession>A0AAX6DXD5</accession>
<evidence type="ECO:0000256" key="1">
    <source>
        <dbReference type="SAM" id="MobiDB-lite"/>
    </source>
</evidence>
<dbReference type="AlphaFoldDB" id="A0AAX6DXD5"/>
<name>A0AAX6DXD5_IRIPA</name>
<feature type="region of interest" description="Disordered" evidence="1">
    <location>
        <begin position="17"/>
        <end position="80"/>
    </location>
</feature>